<feature type="region of interest" description="Disordered" evidence="2">
    <location>
        <begin position="525"/>
        <end position="553"/>
    </location>
</feature>
<feature type="region of interest" description="Disordered" evidence="2">
    <location>
        <begin position="809"/>
        <end position="828"/>
    </location>
</feature>
<feature type="compositionally biased region" description="Basic and acidic residues" evidence="2">
    <location>
        <begin position="251"/>
        <end position="272"/>
    </location>
</feature>
<organism evidence="3 4">
    <name type="scientific">Dendrothele bispora (strain CBS 962.96)</name>
    <dbReference type="NCBI Taxonomy" id="1314807"/>
    <lineage>
        <taxon>Eukaryota</taxon>
        <taxon>Fungi</taxon>
        <taxon>Dikarya</taxon>
        <taxon>Basidiomycota</taxon>
        <taxon>Agaricomycotina</taxon>
        <taxon>Agaricomycetes</taxon>
        <taxon>Agaricomycetidae</taxon>
        <taxon>Agaricales</taxon>
        <taxon>Agaricales incertae sedis</taxon>
        <taxon>Dendrothele</taxon>
    </lineage>
</organism>
<evidence type="ECO:0000313" key="4">
    <source>
        <dbReference type="Proteomes" id="UP000297245"/>
    </source>
</evidence>
<feature type="region of interest" description="Disordered" evidence="2">
    <location>
        <begin position="597"/>
        <end position="799"/>
    </location>
</feature>
<feature type="region of interest" description="Disordered" evidence="2">
    <location>
        <begin position="403"/>
        <end position="426"/>
    </location>
</feature>
<keyword evidence="4" id="KW-1185">Reference proteome</keyword>
<feature type="compositionally biased region" description="Polar residues" evidence="2">
    <location>
        <begin position="725"/>
        <end position="745"/>
    </location>
</feature>
<feature type="compositionally biased region" description="Low complexity" evidence="2">
    <location>
        <begin position="407"/>
        <end position="426"/>
    </location>
</feature>
<protein>
    <submittedName>
        <fullName evidence="3">Uncharacterized protein</fullName>
    </submittedName>
</protein>
<feature type="compositionally biased region" description="Low complexity" evidence="2">
    <location>
        <begin position="772"/>
        <end position="788"/>
    </location>
</feature>
<evidence type="ECO:0000256" key="1">
    <source>
        <dbReference type="SAM" id="Coils"/>
    </source>
</evidence>
<keyword evidence="1" id="KW-0175">Coiled coil</keyword>
<dbReference type="AlphaFoldDB" id="A0A4S8MQL6"/>
<dbReference type="EMBL" id="ML179054">
    <property type="protein sequence ID" value="THV04604.1"/>
    <property type="molecule type" value="Genomic_DNA"/>
</dbReference>
<feature type="region of interest" description="Disordered" evidence="2">
    <location>
        <begin position="231"/>
        <end position="272"/>
    </location>
</feature>
<feature type="region of interest" description="Disordered" evidence="2">
    <location>
        <begin position="191"/>
        <end position="214"/>
    </location>
</feature>
<proteinExistence type="predicted"/>
<evidence type="ECO:0000256" key="2">
    <source>
        <dbReference type="SAM" id="MobiDB-lite"/>
    </source>
</evidence>
<dbReference type="OrthoDB" id="3060478at2759"/>
<feature type="coiled-coil region" evidence="1">
    <location>
        <begin position="15"/>
        <end position="49"/>
    </location>
</feature>
<sequence length="828" mass="90386">MTANVSRDPAPATLLTEVLALVRRLRTRVEEVERTTKEIALDLDQLESQVERQAHAWNPRSQASKDRIEELQNRFDDPYDALSFDNSSRRFQLPTRTATDTTGIVADANSGFIDDELLGEDSEFEMPETKQLRYPDEFPDVPPQAPQLVVPNDSSCSAGWNAKQSAGRNIVDDDKQLVDTKVQEELSTRISPIPDAPSTIHHHQEGSTSLDSVREAKIRADIMDIVRSNARKSVGAETPTSQAEVVLFDLPEPKQGDERGKGKGKGEHLDRKSVIETKKSSNAPKNVNVIGHSASFSSISSRQQRSNQSLFSRLCTSVAKFPAVHPGRPVDEKWDPIANKEWIQSSEGGLIGYLKKALPFVRPRNSIFFFPTRTYRSATIAPNYIVFGVKAQFMPEPVATTTTNRISTASGPGPHASSSPSSPSSSSASSILLSSWAPPMSSSPSLSGAVSRVCGQTITKAEFESIYGEARELFVVDGAYIKYAGLYRLQSLTHIAPNGLGLFQPWDRLAVDALAANTLPEVSSKNDRRHSVMTWTASPSPGPSPSPNRSRFPSKRELKLMYADGQLKVEVAALQMVSFNNELYNVLKEAYRERMLRDNSSTRMEPSSSSTSTRKVDADDGVVDLGLEKGEGNSATVGGIRKKRKSDCLSSTSAYPDSSKVETKGGGMDMDYSELASSSKRRKRHSAGPPVPITPGITLRPSSVVDNRVSNSANTIKIHKPESVAQKNRTTTSVRDSSGTKSSEQIPPKVKSKRGSTPPIPSPSLLVTKPATTSTESKSSGSKTNKNKIPSSSTTKEYKSVELIFDSDSDSEPECLIVQPKRGKRSKF</sequence>
<gene>
    <name evidence="3" type="ORF">K435DRAFT_790821</name>
</gene>
<feature type="compositionally biased region" description="Low complexity" evidence="2">
    <location>
        <begin position="601"/>
        <end position="613"/>
    </location>
</feature>
<feature type="compositionally biased region" description="Polar residues" evidence="2">
    <location>
        <begin position="700"/>
        <end position="715"/>
    </location>
</feature>
<reference evidence="3 4" key="1">
    <citation type="journal article" date="2019" name="Nat. Ecol. Evol.">
        <title>Megaphylogeny resolves global patterns of mushroom evolution.</title>
        <authorList>
            <person name="Varga T."/>
            <person name="Krizsan K."/>
            <person name="Foldi C."/>
            <person name="Dima B."/>
            <person name="Sanchez-Garcia M."/>
            <person name="Sanchez-Ramirez S."/>
            <person name="Szollosi G.J."/>
            <person name="Szarkandi J.G."/>
            <person name="Papp V."/>
            <person name="Albert L."/>
            <person name="Andreopoulos W."/>
            <person name="Angelini C."/>
            <person name="Antonin V."/>
            <person name="Barry K.W."/>
            <person name="Bougher N.L."/>
            <person name="Buchanan P."/>
            <person name="Buyck B."/>
            <person name="Bense V."/>
            <person name="Catcheside P."/>
            <person name="Chovatia M."/>
            <person name="Cooper J."/>
            <person name="Damon W."/>
            <person name="Desjardin D."/>
            <person name="Finy P."/>
            <person name="Geml J."/>
            <person name="Haridas S."/>
            <person name="Hughes K."/>
            <person name="Justo A."/>
            <person name="Karasinski D."/>
            <person name="Kautmanova I."/>
            <person name="Kiss B."/>
            <person name="Kocsube S."/>
            <person name="Kotiranta H."/>
            <person name="LaButti K.M."/>
            <person name="Lechner B.E."/>
            <person name="Liimatainen K."/>
            <person name="Lipzen A."/>
            <person name="Lukacs Z."/>
            <person name="Mihaltcheva S."/>
            <person name="Morgado L.N."/>
            <person name="Niskanen T."/>
            <person name="Noordeloos M.E."/>
            <person name="Ohm R.A."/>
            <person name="Ortiz-Santana B."/>
            <person name="Ovrebo C."/>
            <person name="Racz N."/>
            <person name="Riley R."/>
            <person name="Savchenko A."/>
            <person name="Shiryaev A."/>
            <person name="Soop K."/>
            <person name="Spirin V."/>
            <person name="Szebenyi C."/>
            <person name="Tomsovsky M."/>
            <person name="Tulloss R.E."/>
            <person name="Uehling J."/>
            <person name="Grigoriev I.V."/>
            <person name="Vagvolgyi C."/>
            <person name="Papp T."/>
            <person name="Martin F.M."/>
            <person name="Miettinen O."/>
            <person name="Hibbett D.S."/>
            <person name="Nagy L.G."/>
        </authorList>
    </citation>
    <scope>NUCLEOTIDE SEQUENCE [LARGE SCALE GENOMIC DNA]</scope>
    <source>
        <strain evidence="3 4">CBS 962.96</strain>
    </source>
</reference>
<name>A0A4S8MQL6_DENBC</name>
<accession>A0A4S8MQL6</accession>
<evidence type="ECO:0000313" key="3">
    <source>
        <dbReference type="EMBL" id="THV04604.1"/>
    </source>
</evidence>
<dbReference type="Proteomes" id="UP000297245">
    <property type="component" value="Unassembled WGS sequence"/>
</dbReference>